<keyword evidence="2" id="KW-1185">Reference proteome</keyword>
<proteinExistence type="predicted"/>
<dbReference type="EMBL" id="CP045997">
    <property type="protein sequence ID" value="QHV97890.1"/>
    <property type="molecule type" value="Genomic_DNA"/>
</dbReference>
<dbReference type="RefSeq" id="WP_162388303.1">
    <property type="nucleotide sequence ID" value="NZ_CP045997.1"/>
</dbReference>
<protein>
    <submittedName>
        <fullName evidence="1">Uncharacterized protein</fullName>
    </submittedName>
</protein>
<name>A0A6P1W1N3_9BACT</name>
<reference evidence="1 2" key="1">
    <citation type="submission" date="2019-11" db="EMBL/GenBank/DDBJ databases">
        <title>Spirosoma endbachense sp. nov., isolated from a natural salt meadow.</title>
        <authorList>
            <person name="Rojas J."/>
            <person name="Ambika Manirajan B."/>
            <person name="Ratering S."/>
            <person name="Suarez C."/>
            <person name="Geissler-Plaum R."/>
            <person name="Schnell S."/>
        </authorList>
    </citation>
    <scope>NUCLEOTIDE SEQUENCE [LARGE SCALE GENOMIC DNA]</scope>
    <source>
        <strain evidence="1 2">I-24</strain>
    </source>
</reference>
<dbReference type="Proteomes" id="UP000464577">
    <property type="component" value="Chromosome"/>
</dbReference>
<evidence type="ECO:0000313" key="2">
    <source>
        <dbReference type="Proteomes" id="UP000464577"/>
    </source>
</evidence>
<gene>
    <name evidence="1" type="ORF">GJR95_24060</name>
</gene>
<organism evidence="1 2">
    <name type="scientific">Spirosoma endbachense</name>
    <dbReference type="NCBI Taxonomy" id="2666025"/>
    <lineage>
        <taxon>Bacteria</taxon>
        <taxon>Pseudomonadati</taxon>
        <taxon>Bacteroidota</taxon>
        <taxon>Cytophagia</taxon>
        <taxon>Cytophagales</taxon>
        <taxon>Cytophagaceae</taxon>
        <taxon>Spirosoma</taxon>
    </lineage>
</organism>
<accession>A0A6P1W1N3</accession>
<evidence type="ECO:0000313" key="1">
    <source>
        <dbReference type="EMBL" id="QHV97890.1"/>
    </source>
</evidence>
<sequence length="74" mass="8725">MAKLSTSKAIDRILHEEGFLLIWLKAGYSKAYRRQCRHRLRQGRLSKGIQEKILSQLGFTPLVVETRWDIPRYP</sequence>
<dbReference type="AlphaFoldDB" id="A0A6P1W1N3"/>
<dbReference type="KEGG" id="senf:GJR95_24060"/>